<gene>
    <name evidence="2" type="ORF">IC761_12235</name>
</gene>
<proteinExistence type="predicted"/>
<keyword evidence="3" id="KW-1185">Reference proteome</keyword>
<keyword evidence="1" id="KW-0472">Membrane</keyword>
<sequence>MSDQDLRNPNFIEVVKRNGEFSENYGPWRGMVLYVLTLRASRQKSPPWWAAVVAVVGTAGGLVWKYGLPGLF</sequence>
<dbReference type="AlphaFoldDB" id="A0A7S9DA17"/>
<keyword evidence="1" id="KW-0812">Transmembrane</keyword>
<keyword evidence="1" id="KW-1133">Transmembrane helix</keyword>
<organism evidence="2 3">
    <name type="scientific">Bradyrhizobium commune</name>
    <dbReference type="NCBI Taxonomy" id="83627"/>
    <lineage>
        <taxon>Bacteria</taxon>
        <taxon>Pseudomonadati</taxon>
        <taxon>Pseudomonadota</taxon>
        <taxon>Alphaproteobacteria</taxon>
        <taxon>Hyphomicrobiales</taxon>
        <taxon>Nitrobacteraceae</taxon>
        <taxon>Bradyrhizobium</taxon>
    </lineage>
</organism>
<name>A0A7S9DA17_9BRAD</name>
<accession>A0A7S9DA17</accession>
<evidence type="ECO:0000256" key="1">
    <source>
        <dbReference type="SAM" id="Phobius"/>
    </source>
</evidence>
<evidence type="ECO:0000313" key="2">
    <source>
        <dbReference type="EMBL" id="QPF93983.1"/>
    </source>
</evidence>
<feature type="transmembrane region" description="Helical" evidence="1">
    <location>
        <begin position="48"/>
        <end position="67"/>
    </location>
</feature>
<dbReference type="RefSeq" id="WP_195803490.1">
    <property type="nucleotide sequence ID" value="NZ_CP061379.1"/>
</dbReference>
<dbReference type="Proteomes" id="UP000594621">
    <property type="component" value="Chromosome"/>
</dbReference>
<dbReference type="KEGG" id="bcou:IC761_12235"/>
<protein>
    <submittedName>
        <fullName evidence="2">Uncharacterized protein</fullName>
    </submittedName>
</protein>
<reference evidence="2 3" key="1">
    <citation type="submission" date="2020-09" db="EMBL/GenBank/DDBJ databases">
        <title>Complete genomes of bradyrhizobia occurring on native shrubby legumes in Australia.</title>
        <authorList>
            <person name="Lafay B."/>
        </authorList>
    </citation>
    <scope>NUCLEOTIDE SEQUENCE [LARGE SCALE GENOMIC DNA]</scope>
    <source>
        <strain evidence="2 3">BDV5040</strain>
    </source>
</reference>
<dbReference type="EMBL" id="CP061379">
    <property type="protein sequence ID" value="QPF93983.1"/>
    <property type="molecule type" value="Genomic_DNA"/>
</dbReference>
<evidence type="ECO:0000313" key="3">
    <source>
        <dbReference type="Proteomes" id="UP000594621"/>
    </source>
</evidence>